<evidence type="ECO:0000313" key="2">
    <source>
        <dbReference type="Proteomes" id="UP001600943"/>
    </source>
</evidence>
<comment type="caution">
    <text evidence="1">The sequence shown here is derived from an EMBL/GenBank/DDBJ whole genome shotgun (WGS) entry which is preliminary data.</text>
</comment>
<accession>A0ABQ0B529</accession>
<protein>
    <submittedName>
        <fullName evidence="1">Uncharacterized protein</fullName>
    </submittedName>
</protein>
<evidence type="ECO:0000313" key="1">
    <source>
        <dbReference type="EMBL" id="GAA6406557.1"/>
    </source>
</evidence>
<reference evidence="1 2" key="1">
    <citation type="submission" date="2024-04" db="EMBL/GenBank/DDBJ databases">
        <title>Defined microbial consortia suppress multidrug-resistant proinflammatory Enterobacteriaceae via ecological control.</title>
        <authorList>
            <person name="Furuichi M."/>
            <person name="Kawaguchi T."/>
            <person name="Pust M."/>
            <person name="Yasuma K."/>
            <person name="Plichta D."/>
            <person name="Hasegawa N."/>
            <person name="Ohya T."/>
            <person name="Bhattarai S."/>
            <person name="Sasajima S."/>
            <person name="Aoto Y."/>
            <person name="Tuganbaev T."/>
            <person name="Yaginuma M."/>
            <person name="Ueda M."/>
            <person name="Okahashi N."/>
            <person name="Amafuji K."/>
            <person name="Kiridooshi Y."/>
            <person name="Sugita K."/>
            <person name="Strazar M."/>
            <person name="Skelly A."/>
            <person name="Suda W."/>
            <person name="Hattori M."/>
            <person name="Nakamoto N."/>
            <person name="Caballero S."/>
            <person name="Norman J."/>
            <person name="Olle B."/>
            <person name="Tanoue T."/>
            <person name="Arita M."/>
            <person name="Bucci V."/>
            <person name="Atarashi K."/>
            <person name="Xavier R."/>
            <person name="Honda K."/>
        </authorList>
    </citation>
    <scope>NUCLEOTIDE SEQUENCE [LARGE SCALE GENOMIC DNA]</scope>
    <source>
        <strain evidence="2">k04-0078-D8-1</strain>
    </source>
</reference>
<organism evidence="1 2">
    <name type="scientific">Blautia hominis</name>
    <dbReference type="NCBI Taxonomy" id="2025493"/>
    <lineage>
        <taxon>Bacteria</taxon>
        <taxon>Bacillati</taxon>
        <taxon>Bacillota</taxon>
        <taxon>Clostridia</taxon>
        <taxon>Lachnospirales</taxon>
        <taxon>Lachnospiraceae</taxon>
        <taxon>Blautia</taxon>
    </lineage>
</organism>
<gene>
    <name evidence="1" type="ORF">K040078D81_06740</name>
</gene>
<keyword evidence="2" id="KW-1185">Reference proteome</keyword>
<dbReference type="Proteomes" id="UP001600943">
    <property type="component" value="Unassembled WGS sequence"/>
</dbReference>
<dbReference type="EMBL" id="BAABYW010000001">
    <property type="protein sequence ID" value="GAA6406557.1"/>
    <property type="molecule type" value="Genomic_DNA"/>
</dbReference>
<sequence>MNAIIFIARNTIRIKHARDFLRVKYLAANDILFMGPPSFSYTNFYYGIILTRKSMEKIWKWYEFSIFAALCSRIGAGSIAENCGIGDAKEKKIRKLSQ</sequence>
<proteinExistence type="predicted"/>
<name>A0ABQ0B529_9FIRM</name>